<protein>
    <submittedName>
        <fullName evidence="5">Helix-turn-helix transcriptional regulator</fullName>
    </submittedName>
</protein>
<feature type="domain" description="HTH araC/xylS-type" evidence="4">
    <location>
        <begin position="20"/>
        <end position="120"/>
    </location>
</feature>
<dbReference type="SUPFAM" id="SSF46689">
    <property type="entry name" value="Homeodomain-like"/>
    <property type="match status" value="1"/>
</dbReference>
<organism evidence="5 6">
    <name type="scientific">Rhodobacter capsulatus</name>
    <name type="common">Rhodopseudomonas capsulata</name>
    <dbReference type="NCBI Taxonomy" id="1061"/>
    <lineage>
        <taxon>Bacteria</taxon>
        <taxon>Pseudomonadati</taxon>
        <taxon>Pseudomonadota</taxon>
        <taxon>Alphaproteobacteria</taxon>
        <taxon>Rhodobacterales</taxon>
        <taxon>Rhodobacter group</taxon>
        <taxon>Rhodobacter</taxon>
    </lineage>
</organism>
<dbReference type="EMBL" id="SWJZ01000156">
    <property type="protein sequence ID" value="TKD12539.1"/>
    <property type="molecule type" value="Genomic_DNA"/>
</dbReference>
<dbReference type="AlphaFoldDB" id="A0A4U1JIN0"/>
<dbReference type="PROSITE" id="PS00041">
    <property type="entry name" value="HTH_ARAC_FAMILY_1"/>
    <property type="match status" value="1"/>
</dbReference>
<dbReference type="Gene3D" id="1.10.10.60">
    <property type="entry name" value="Homeodomain-like"/>
    <property type="match status" value="1"/>
</dbReference>
<gene>
    <name evidence="5" type="ORF">FBT96_20350</name>
</gene>
<dbReference type="SMART" id="SM00342">
    <property type="entry name" value="HTH_ARAC"/>
    <property type="match status" value="1"/>
</dbReference>
<dbReference type="PROSITE" id="PS01124">
    <property type="entry name" value="HTH_ARAC_FAMILY_2"/>
    <property type="match status" value="1"/>
</dbReference>
<dbReference type="Proteomes" id="UP000310597">
    <property type="component" value="Unassembled WGS sequence"/>
</dbReference>
<evidence type="ECO:0000313" key="5">
    <source>
        <dbReference type="EMBL" id="TKD12539.1"/>
    </source>
</evidence>
<reference evidence="5 6" key="1">
    <citation type="submission" date="2019-04" db="EMBL/GenBank/DDBJ databases">
        <title>Draft Whole-Genome sequence of the purple photosynthetic bacterium Rhodobacter capsulatus SP108 with an indigenous class A beta-lactamase.</title>
        <authorList>
            <person name="Robertson S."/>
            <person name="Meyer T.E."/>
            <person name="Kyndt J.A."/>
        </authorList>
    </citation>
    <scope>NUCLEOTIDE SEQUENCE [LARGE SCALE GENOMIC DNA]</scope>
    <source>
        <strain evidence="5 6">SP108</strain>
    </source>
</reference>
<evidence type="ECO:0000256" key="3">
    <source>
        <dbReference type="ARBA" id="ARBA00023163"/>
    </source>
</evidence>
<dbReference type="InterPro" id="IPR009057">
    <property type="entry name" value="Homeodomain-like_sf"/>
</dbReference>
<evidence type="ECO:0000256" key="1">
    <source>
        <dbReference type="ARBA" id="ARBA00023015"/>
    </source>
</evidence>
<keyword evidence="2" id="KW-0238">DNA-binding</keyword>
<dbReference type="RefSeq" id="WP_136909896.1">
    <property type="nucleotide sequence ID" value="NZ_SWJZ01000156.1"/>
</dbReference>
<proteinExistence type="predicted"/>
<accession>A0A4U1JIN0</accession>
<evidence type="ECO:0000259" key="4">
    <source>
        <dbReference type="PROSITE" id="PS01124"/>
    </source>
</evidence>
<keyword evidence="1" id="KW-0805">Transcription regulation</keyword>
<dbReference type="GO" id="GO:0003700">
    <property type="term" value="F:DNA-binding transcription factor activity"/>
    <property type="evidence" value="ECO:0007669"/>
    <property type="project" value="InterPro"/>
</dbReference>
<dbReference type="OrthoDB" id="7285481at2"/>
<name>A0A4U1JIN0_RHOCA</name>
<evidence type="ECO:0000313" key="6">
    <source>
        <dbReference type="Proteomes" id="UP000310597"/>
    </source>
</evidence>
<keyword evidence="3" id="KW-0804">Transcription</keyword>
<dbReference type="PANTHER" id="PTHR46796">
    <property type="entry name" value="HTH-TYPE TRANSCRIPTIONAL ACTIVATOR RHAS-RELATED"/>
    <property type="match status" value="1"/>
</dbReference>
<dbReference type="Pfam" id="PF12833">
    <property type="entry name" value="HTH_18"/>
    <property type="match status" value="1"/>
</dbReference>
<dbReference type="InterPro" id="IPR018060">
    <property type="entry name" value="HTH_AraC"/>
</dbReference>
<sequence length="128" mass="13577">MKEFGGLAEVAPRRSPDRVQRAEAILNAQAGETVSLGAVAAGVGLGLRSLQIVFRATLGVSPRRRLAQIRLDQARARLLDPAPGETVTSIALDCGFTHLGRFPGAYLRAFGELPSQTLKRARGCAAPE</sequence>
<dbReference type="InterPro" id="IPR050204">
    <property type="entry name" value="AraC_XylS_family_regulators"/>
</dbReference>
<comment type="caution">
    <text evidence="5">The sequence shown here is derived from an EMBL/GenBank/DDBJ whole genome shotgun (WGS) entry which is preliminary data.</text>
</comment>
<evidence type="ECO:0000256" key="2">
    <source>
        <dbReference type="ARBA" id="ARBA00023125"/>
    </source>
</evidence>
<dbReference type="InterPro" id="IPR018062">
    <property type="entry name" value="HTH_AraC-typ_CS"/>
</dbReference>
<dbReference type="GO" id="GO:0043565">
    <property type="term" value="F:sequence-specific DNA binding"/>
    <property type="evidence" value="ECO:0007669"/>
    <property type="project" value="InterPro"/>
</dbReference>
<dbReference type="PANTHER" id="PTHR46796:SF12">
    <property type="entry name" value="HTH-TYPE DNA-BINDING TRANSCRIPTIONAL ACTIVATOR EUTR"/>
    <property type="match status" value="1"/>
</dbReference>